<dbReference type="PANTHER" id="PTHR28524">
    <property type="entry name" value="SUCCINATE DEHYDROGENASE ASSEMBLY FACTOR 4, MITOCHONDRIAL"/>
    <property type="match status" value="1"/>
</dbReference>
<proteinExistence type="inferred from homology"/>
<evidence type="ECO:0000313" key="3">
    <source>
        <dbReference type="EMBL" id="MBL6761202.1"/>
    </source>
</evidence>
<dbReference type="AlphaFoldDB" id="A0A937L4S5"/>
<dbReference type="InterPro" id="IPR012875">
    <property type="entry name" value="SDHF4"/>
</dbReference>
<evidence type="ECO:0000256" key="1">
    <source>
        <dbReference type="ARBA" id="ARBA00005701"/>
    </source>
</evidence>
<reference evidence="3" key="1">
    <citation type="submission" date="2020-10" db="EMBL/GenBank/DDBJ databases">
        <title>Microbiome of the Black Sea water column analyzed by genome centric metagenomics.</title>
        <authorList>
            <person name="Cabello-Yeves P.J."/>
            <person name="Callieri C."/>
            <person name="Picazo A."/>
            <person name="Mehrshad M."/>
            <person name="Haro-Moreno J.M."/>
            <person name="Roda-Garcia J."/>
            <person name="Dzembekova N."/>
            <person name="Slabakova V."/>
            <person name="Slabakova N."/>
            <person name="Moncheva S."/>
            <person name="Rodriguez-Valera F."/>
        </authorList>
    </citation>
    <scope>NUCLEOTIDE SEQUENCE</scope>
    <source>
        <strain evidence="3">BS307-5m-G5</strain>
    </source>
</reference>
<dbReference type="Proteomes" id="UP000785783">
    <property type="component" value="Unassembled WGS sequence"/>
</dbReference>
<evidence type="ECO:0000313" key="4">
    <source>
        <dbReference type="Proteomes" id="UP000785783"/>
    </source>
</evidence>
<dbReference type="Pfam" id="PF07896">
    <property type="entry name" value="DUF1674"/>
    <property type="match status" value="1"/>
</dbReference>
<dbReference type="PANTHER" id="PTHR28524:SF3">
    <property type="entry name" value="SUCCINATE DEHYDROGENASE ASSEMBLY FACTOR 4, MITOCHONDRIAL"/>
    <property type="match status" value="1"/>
</dbReference>
<gene>
    <name evidence="3" type="ORF">ISQ19_00720</name>
</gene>
<name>A0A937L4S5_9PROT</name>
<accession>A0A937L4S5</accession>
<comment type="caution">
    <text evidence="3">The sequence shown here is derived from an EMBL/GenBank/DDBJ whole genome shotgun (WGS) entry which is preliminary data.</text>
</comment>
<feature type="compositionally biased region" description="Low complexity" evidence="2">
    <location>
        <begin position="21"/>
        <end position="30"/>
    </location>
</feature>
<organism evidence="3 4">
    <name type="scientific">PS1 clade bacterium</name>
    <dbReference type="NCBI Taxonomy" id="2175152"/>
    <lineage>
        <taxon>Bacteria</taxon>
        <taxon>Pseudomonadati</taxon>
        <taxon>Pseudomonadota</taxon>
        <taxon>Alphaproteobacteria</taxon>
        <taxon>PS1 clade</taxon>
    </lineage>
</organism>
<comment type="similarity">
    <text evidence="1">Belongs to the SDHAF4 family.</text>
</comment>
<evidence type="ECO:0000256" key="2">
    <source>
        <dbReference type="SAM" id="MobiDB-lite"/>
    </source>
</evidence>
<dbReference type="EMBL" id="JADHOK010000004">
    <property type="protein sequence ID" value="MBL6761202.1"/>
    <property type="molecule type" value="Genomic_DNA"/>
</dbReference>
<sequence length="70" mass="7640">MADQQSEDEKTAAARRKQAQDKAQQQALAEAAERRAAVKAGPRPKEQGGQEGPEPTRYGDWEKAGIVSDF</sequence>
<protein>
    <submittedName>
        <fullName evidence="3">DUF1674 domain-containing protein</fullName>
    </submittedName>
</protein>
<feature type="region of interest" description="Disordered" evidence="2">
    <location>
        <begin position="1"/>
        <end position="70"/>
    </location>
</feature>